<evidence type="ECO:0000259" key="11">
    <source>
        <dbReference type="Pfam" id="PF13231"/>
    </source>
</evidence>
<comment type="caution">
    <text evidence="12">The sequence shown here is derived from an EMBL/GenBank/DDBJ whole genome shotgun (WGS) entry which is preliminary data.</text>
</comment>
<keyword evidence="4" id="KW-0328">Glycosyltransferase</keyword>
<feature type="transmembrane region" description="Helical" evidence="10">
    <location>
        <begin position="144"/>
        <end position="168"/>
    </location>
</feature>
<keyword evidence="6 10" id="KW-0812">Transmembrane</keyword>
<feature type="transmembrane region" description="Helical" evidence="10">
    <location>
        <begin position="215"/>
        <end position="236"/>
    </location>
</feature>
<feature type="domain" description="Glycosyltransferase RgtA/B/C/D-like" evidence="11">
    <location>
        <begin position="68"/>
        <end position="184"/>
    </location>
</feature>
<comment type="subcellular location">
    <subcellularLocation>
        <location evidence="1">Endoplasmic reticulum membrane</location>
        <topology evidence="1">Multi-pass membrane protein</topology>
    </subcellularLocation>
</comment>
<feature type="transmembrane region" description="Helical" evidence="10">
    <location>
        <begin position="87"/>
        <end position="108"/>
    </location>
</feature>
<keyword evidence="7" id="KW-0256">Endoplasmic reticulum</keyword>
<comment type="pathway">
    <text evidence="2">Glycolipid biosynthesis; glycosylphosphatidylinositol-anchor biosynthesis.</text>
</comment>
<dbReference type="PANTHER" id="PTHR12468">
    <property type="entry name" value="GPI MANNOSYLTRANSFERASE 2"/>
    <property type="match status" value="1"/>
</dbReference>
<keyword evidence="5" id="KW-0808">Transferase</keyword>
<dbReference type="Pfam" id="PF13231">
    <property type="entry name" value="PMT_2"/>
    <property type="match status" value="1"/>
</dbReference>
<dbReference type="InterPro" id="IPR007315">
    <property type="entry name" value="PIG-V/Gpi18"/>
</dbReference>
<keyword evidence="13" id="KW-1185">Reference proteome</keyword>
<evidence type="ECO:0000256" key="2">
    <source>
        <dbReference type="ARBA" id="ARBA00004687"/>
    </source>
</evidence>
<gene>
    <name evidence="12" type="ORF">GCM10010394_55120</name>
</gene>
<evidence type="ECO:0000313" key="13">
    <source>
        <dbReference type="Proteomes" id="UP001500668"/>
    </source>
</evidence>
<feature type="transmembrane region" description="Helical" evidence="10">
    <location>
        <begin position="329"/>
        <end position="345"/>
    </location>
</feature>
<evidence type="ECO:0000256" key="1">
    <source>
        <dbReference type="ARBA" id="ARBA00004477"/>
    </source>
</evidence>
<accession>A0ABN1GS31</accession>
<proteinExistence type="predicted"/>
<keyword evidence="8 10" id="KW-1133">Transmembrane helix</keyword>
<feature type="transmembrane region" description="Helical" evidence="10">
    <location>
        <begin position="280"/>
        <end position="298"/>
    </location>
</feature>
<evidence type="ECO:0000256" key="8">
    <source>
        <dbReference type="ARBA" id="ARBA00022989"/>
    </source>
</evidence>
<evidence type="ECO:0000313" key="12">
    <source>
        <dbReference type="EMBL" id="GAA0617836.1"/>
    </source>
</evidence>
<evidence type="ECO:0000256" key="5">
    <source>
        <dbReference type="ARBA" id="ARBA00022679"/>
    </source>
</evidence>
<evidence type="ECO:0000256" key="7">
    <source>
        <dbReference type="ARBA" id="ARBA00022824"/>
    </source>
</evidence>
<name>A0ABN1GS31_9ACTN</name>
<feature type="transmembrane region" description="Helical" evidence="10">
    <location>
        <begin position="305"/>
        <end position="323"/>
    </location>
</feature>
<evidence type="ECO:0000256" key="9">
    <source>
        <dbReference type="ARBA" id="ARBA00023136"/>
    </source>
</evidence>
<evidence type="ECO:0000256" key="3">
    <source>
        <dbReference type="ARBA" id="ARBA00022502"/>
    </source>
</evidence>
<organism evidence="12 13">
    <name type="scientific">Streptomyces crystallinus</name>
    <dbReference type="NCBI Taxonomy" id="68191"/>
    <lineage>
        <taxon>Bacteria</taxon>
        <taxon>Bacillati</taxon>
        <taxon>Actinomycetota</taxon>
        <taxon>Actinomycetes</taxon>
        <taxon>Kitasatosporales</taxon>
        <taxon>Streptomycetaceae</taxon>
        <taxon>Streptomyces</taxon>
    </lineage>
</organism>
<dbReference type="PANTHER" id="PTHR12468:SF2">
    <property type="entry name" value="GPI MANNOSYLTRANSFERASE 2"/>
    <property type="match status" value="1"/>
</dbReference>
<keyword evidence="3" id="KW-0337">GPI-anchor biosynthesis</keyword>
<feature type="transmembrane region" description="Helical" evidence="10">
    <location>
        <begin position="352"/>
        <end position="374"/>
    </location>
</feature>
<evidence type="ECO:0000256" key="6">
    <source>
        <dbReference type="ARBA" id="ARBA00022692"/>
    </source>
</evidence>
<reference evidence="12 13" key="1">
    <citation type="journal article" date="2019" name="Int. J. Syst. Evol. Microbiol.">
        <title>The Global Catalogue of Microorganisms (GCM) 10K type strain sequencing project: providing services to taxonomists for standard genome sequencing and annotation.</title>
        <authorList>
            <consortium name="The Broad Institute Genomics Platform"/>
            <consortium name="The Broad Institute Genome Sequencing Center for Infectious Disease"/>
            <person name="Wu L."/>
            <person name="Ma J."/>
        </authorList>
    </citation>
    <scope>NUCLEOTIDE SEQUENCE [LARGE SCALE GENOMIC DNA]</scope>
    <source>
        <strain evidence="12 13">JCM 5067</strain>
    </source>
</reference>
<protein>
    <submittedName>
        <fullName evidence="12">Glycosyltransferase family 39 protein</fullName>
    </submittedName>
</protein>
<evidence type="ECO:0000256" key="4">
    <source>
        <dbReference type="ARBA" id="ARBA00022676"/>
    </source>
</evidence>
<sequence>MLLHVGLRLIGIGMVGIWGHRKGVGLHEVLATRWDSVYYLNIADHGYTSPMVPGCGLGGPTCKLAFFPLYPTLIRAVSAITGLPASWAAWAISLAASLLAAWGIFAVAEKLYGARVALFTVALYAIVPHALVQSMAYTEPVFTALAAWALYAVLTRSWLTAGTLALLAGATRPSGLAVIAAITVGAGWQLLSAAGKRSTEPLPARGRRARKRPTGRLYAAIALAPLGWAAFVLWVGHRMNRWDGYFAEQEQWGSTFDGGAFTAQRLRDLFTHPQLSLNDVVVAATIVTAVILLGVLALRRPPLAVWIYAAALVLITVGGAGFFQSRARFLLPAFPLLFPLATALARARTTTVYAVLTGTALVSAFYSGYLTMVWTHSP</sequence>
<dbReference type="InterPro" id="IPR038731">
    <property type="entry name" value="RgtA/B/C-like"/>
</dbReference>
<dbReference type="Proteomes" id="UP001500668">
    <property type="component" value="Unassembled WGS sequence"/>
</dbReference>
<dbReference type="EMBL" id="BAAACA010000038">
    <property type="protein sequence ID" value="GAA0617836.1"/>
    <property type="molecule type" value="Genomic_DNA"/>
</dbReference>
<keyword evidence="9 10" id="KW-0472">Membrane</keyword>
<evidence type="ECO:0000256" key="10">
    <source>
        <dbReference type="SAM" id="Phobius"/>
    </source>
</evidence>
<feature type="transmembrane region" description="Helical" evidence="10">
    <location>
        <begin position="114"/>
        <end position="132"/>
    </location>
</feature>